<comment type="subunit">
    <text evidence="1">Tetramer of two alpha and two beta subunits.</text>
</comment>
<dbReference type="InterPro" id="IPR000704">
    <property type="entry name" value="Casein_kinase_II_reg-sub"/>
</dbReference>
<dbReference type="PANTHER" id="PTHR11740">
    <property type="entry name" value="CASEIN KINASE II SUBUNIT BETA"/>
    <property type="match status" value="1"/>
</dbReference>
<dbReference type="InterPro" id="IPR000719">
    <property type="entry name" value="Prot_kinase_dom"/>
</dbReference>
<evidence type="ECO:0000256" key="1">
    <source>
        <dbReference type="RuleBase" id="RU361268"/>
    </source>
</evidence>
<dbReference type="SMART" id="SM01085">
    <property type="entry name" value="CK_II_beta"/>
    <property type="match status" value="1"/>
</dbReference>
<gene>
    <name evidence="4" type="ORF">M9Y10_036273</name>
</gene>
<comment type="similarity">
    <text evidence="1">Belongs to the casein kinase 2 subunit beta family.</text>
</comment>
<feature type="domain" description="Protein kinase" evidence="3">
    <location>
        <begin position="1"/>
        <end position="315"/>
    </location>
</feature>
<dbReference type="InterPro" id="IPR035991">
    <property type="entry name" value="Casein_kinase_II_beta-like"/>
</dbReference>
<dbReference type="Gene3D" id="2.20.25.20">
    <property type="match status" value="1"/>
</dbReference>
<evidence type="ECO:0000259" key="3">
    <source>
        <dbReference type="PROSITE" id="PS50011"/>
    </source>
</evidence>
<feature type="region of interest" description="Disordered" evidence="2">
    <location>
        <begin position="497"/>
        <end position="517"/>
    </location>
</feature>
<dbReference type="InterPro" id="IPR001245">
    <property type="entry name" value="Ser-Thr/Tyr_kinase_cat_dom"/>
</dbReference>
<evidence type="ECO:0000313" key="4">
    <source>
        <dbReference type="EMBL" id="KAK8837738.1"/>
    </source>
</evidence>
<dbReference type="SUPFAM" id="SSF56112">
    <property type="entry name" value="Protein kinase-like (PK-like)"/>
    <property type="match status" value="1"/>
</dbReference>
<accession>A0ABR2GVQ0</accession>
<dbReference type="Pfam" id="PF01214">
    <property type="entry name" value="CK_II_beta"/>
    <property type="match status" value="1"/>
</dbReference>
<organism evidence="4 5">
    <name type="scientific">Tritrichomonas musculus</name>
    <dbReference type="NCBI Taxonomy" id="1915356"/>
    <lineage>
        <taxon>Eukaryota</taxon>
        <taxon>Metamonada</taxon>
        <taxon>Parabasalia</taxon>
        <taxon>Tritrichomonadida</taxon>
        <taxon>Tritrichomonadidae</taxon>
        <taxon>Tritrichomonas</taxon>
    </lineage>
</organism>
<comment type="caution">
    <text evidence="4">The sequence shown here is derived from an EMBL/GenBank/DDBJ whole genome shotgun (WGS) entry which is preliminary data.</text>
</comment>
<dbReference type="PROSITE" id="PS50011">
    <property type="entry name" value="PROTEIN_KINASE_DOM"/>
    <property type="match status" value="1"/>
</dbReference>
<dbReference type="SUPFAM" id="SSF57798">
    <property type="entry name" value="Casein kinase II beta subunit"/>
    <property type="match status" value="1"/>
</dbReference>
<protein>
    <recommendedName>
        <fullName evidence="1">Casein kinase II subunit beta</fullName>
        <shortName evidence="1">CK II beta</shortName>
    </recommendedName>
</protein>
<name>A0ABR2GVQ0_9EUKA</name>
<sequence length="910" mass="104961">MQNENESQDKIKMYKYLQYTPGSESMMSDFLEKDENLIENKIFKSTPGTGAINKILKEMEPYFQYGNNKLKYLQTEYEGTEYLSLVLMSTKFKLSLKNLCFANNQEERKPINSFILLFKIACEINKLHKNNIIHGCIRPENIYLDSKGNPQVVNYGLRIVMDKYPKTVNYVKVVDSRSNPEFLSYMKLKGTQYEPPEMRKIKQLAHSNEIEISNLEADLDYCFPKINNSGKEDEININDTFYTAKMDVFSYGILFYEIMSRKLISVDKLAIKNGSIFPGDRHFPDAIRNLINQCLSIDPSKRPSFPAIISCIKKICDDNQYNLMENDDKTIEKESIEIPFDNPPNDIKMIFDKAFQGDVENCLVAFHILRNYDNEEDNYGVKIENGMMNVKVDFLNFLKLDEMTQKESDNNGSKKNNGDDNSGIIKINENTIYYFPKKISVPLLSYEISSLTSINNNKNNPNNIGNIERCYQKLKEIALNSKDPNLLLYLALPPKIKESSPSRNVSRSPSIIRSTSRSQSINKLSSLNRSNSSLFSSSPSLSNLNQPQQDEIIIRLLREASKYGSSDALVFLGCLDLIDKQLDCNKESSYNFKVAADMYNPYGMVNFGISLQEFGKKTNDSSLCNKFYALAGDYYKMTSQSRLKFNNSYIGLELYNNEIEEGLVDDEASRKYDIGKKRWVDWFLTMPSGRLFAHASEDFISKSDKNSSSFQSSHQNVEETYKEMAKIGKSKEEVRELDYSVAQEYGRDIHTLYSYSAEFIKDFLDKYLNTTDFPRCPRVLCFGQACFPVGPLFTTDDKNDVQELNENMCVHFYCPRCNDYYLPSQVMYRNIPGIYFPRNYLPKALKELYKIEKFRNERFIQYVPTIFGIPMMEAKPKSKKSLPKDEASDAAGFFKINDSNKNIDLMNEES</sequence>
<dbReference type="Pfam" id="PF07714">
    <property type="entry name" value="PK_Tyr_Ser-Thr"/>
    <property type="match status" value="1"/>
</dbReference>
<reference evidence="4 5" key="1">
    <citation type="submission" date="2024-04" db="EMBL/GenBank/DDBJ databases">
        <title>Tritrichomonas musculus Genome.</title>
        <authorList>
            <person name="Alves-Ferreira E."/>
            <person name="Grigg M."/>
            <person name="Lorenzi H."/>
            <person name="Galac M."/>
        </authorList>
    </citation>
    <scope>NUCLEOTIDE SEQUENCE [LARGE SCALE GENOMIC DNA]</scope>
    <source>
        <strain evidence="4 5">EAF2021</strain>
    </source>
</reference>
<evidence type="ECO:0000313" key="5">
    <source>
        <dbReference type="Proteomes" id="UP001470230"/>
    </source>
</evidence>
<keyword evidence="5" id="KW-1185">Reference proteome</keyword>
<dbReference type="PANTHER" id="PTHR11740:SF0">
    <property type="entry name" value="CASEIN KINASE II SUBUNIT BETA"/>
    <property type="match status" value="1"/>
</dbReference>
<dbReference type="InterPro" id="IPR011009">
    <property type="entry name" value="Kinase-like_dom_sf"/>
</dbReference>
<dbReference type="EMBL" id="JAPFFF010000058">
    <property type="protein sequence ID" value="KAK8837738.1"/>
    <property type="molecule type" value="Genomic_DNA"/>
</dbReference>
<feature type="compositionally biased region" description="Low complexity" evidence="2">
    <location>
        <begin position="501"/>
        <end position="517"/>
    </location>
</feature>
<evidence type="ECO:0000256" key="2">
    <source>
        <dbReference type="SAM" id="MobiDB-lite"/>
    </source>
</evidence>
<dbReference type="Gene3D" id="1.10.510.10">
    <property type="entry name" value="Transferase(Phosphotransferase) domain 1"/>
    <property type="match status" value="1"/>
</dbReference>
<proteinExistence type="inferred from homology"/>
<dbReference type="Proteomes" id="UP001470230">
    <property type="component" value="Unassembled WGS sequence"/>
</dbReference>